<organism evidence="1 2">
    <name type="scientific">Ceratitis capitata</name>
    <name type="common">Mediterranean fruit fly</name>
    <name type="synonym">Tephritis capitata</name>
    <dbReference type="NCBI Taxonomy" id="7213"/>
    <lineage>
        <taxon>Eukaryota</taxon>
        <taxon>Metazoa</taxon>
        <taxon>Ecdysozoa</taxon>
        <taxon>Arthropoda</taxon>
        <taxon>Hexapoda</taxon>
        <taxon>Insecta</taxon>
        <taxon>Pterygota</taxon>
        <taxon>Neoptera</taxon>
        <taxon>Endopterygota</taxon>
        <taxon>Diptera</taxon>
        <taxon>Brachycera</taxon>
        <taxon>Muscomorpha</taxon>
        <taxon>Tephritoidea</taxon>
        <taxon>Tephritidae</taxon>
        <taxon>Ceratitis</taxon>
        <taxon>Ceratitis</taxon>
    </lineage>
</organism>
<dbReference type="EMBL" id="CAJHJT010000012">
    <property type="protein sequence ID" value="CAD6996623.1"/>
    <property type="molecule type" value="Genomic_DNA"/>
</dbReference>
<protein>
    <submittedName>
        <fullName evidence="1">(Mediterranean fruit fly) hypothetical protein</fullName>
    </submittedName>
</protein>
<sequence>MAKKGFQHNNASLMERPAQCTDLKPIENVYTHATMMLLETQCNRPGTPFHYGNVRVWFVPR</sequence>
<proteinExistence type="predicted"/>
<evidence type="ECO:0000313" key="1">
    <source>
        <dbReference type="EMBL" id="CAD6996623.1"/>
    </source>
</evidence>
<keyword evidence="2" id="KW-1185">Reference proteome</keyword>
<comment type="caution">
    <text evidence="1">The sequence shown here is derived from an EMBL/GenBank/DDBJ whole genome shotgun (WGS) entry which is preliminary data.</text>
</comment>
<name>A0A811UHE0_CERCA</name>
<reference evidence="1" key="1">
    <citation type="submission" date="2020-11" db="EMBL/GenBank/DDBJ databases">
        <authorList>
            <person name="Whitehead M."/>
        </authorList>
    </citation>
    <scope>NUCLEOTIDE SEQUENCE</scope>
    <source>
        <strain evidence="1">EGII</strain>
    </source>
</reference>
<feature type="non-terminal residue" evidence="1">
    <location>
        <position position="61"/>
    </location>
</feature>
<dbReference type="Proteomes" id="UP000606786">
    <property type="component" value="Unassembled WGS sequence"/>
</dbReference>
<evidence type="ECO:0000313" key="2">
    <source>
        <dbReference type="Proteomes" id="UP000606786"/>
    </source>
</evidence>
<dbReference type="AlphaFoldDB" id="A0A811UHE0"/>
<accession>A0A811UHE0</accession>
<gene>
    <name evidence="1" type="ORF">CCAP1982_LOCUS5300</name>
</gene>